<reference evidence="2 3" key="1">
    <citation type="submission" date="2023-07" db="EMBL/GenBank/DDBJ databases">
        <title>Sequencing the genomes of 1000 actinobacteria strains.</title>
        <authorList>
            <person name="Klenk H.-P."/>
        </authorList>
    </citation>
    <scope>NUCLEOTIDE SEQUENCE [LARGE SCALE GENOMIC DNA]</scope>
    <source>
        <strain evidence="2 3">DSM 44508</strain>
    </source>
</reference>
<evidence type="ECO:0000259" key="1">
    <source>
        <dbReference type="Pfam" id="PF14062"/>
    </source>
</evidence>
<organism evidence="2 3">
    <name type="scientific">Corynebacterium felinum</name>
    <dbReference type="NCBI Taxonomy" id="131318"/>
    <lineage>
        <taxon>Bacteria</taxon>
        <taxon>Bacillati</taxon>
        <taxon>Actinomycetota</taxon>
        <taxon>Actinomycetes</taxon>
        <taxon>Mycobacteriales</taxon>
        <taxon>Corynebacteriaceae</taxon>
        <taxon>Corynebacterium</taxon>
    </lineage>
</organism>
<accession>A0ABU2BC76</accession>
<dbReference type="Proteomes" id="UP001183619">
    <property type="component" value="Unassembled WGS sequence"/>
</dbReference>
<gene>
    <name evidence="2" type="ORF">J2S37_002774</name>
</gene>
<sequence>MNSHHVKSADSMKKLEHFLSTAGMEFTPIRSEEAPNPDQVLGFFLAPQSGLDQVYDKLLHAYPDTSWWPLQTTGLRGELGRPWLEDELFEPTSEIGSAHEFFDQAIATYLNLDEDDETAQRLAELKFPPLTDALKQEFFTSLNDTVNTQVLLPEWALNDGHAVVVLPVARPADAPALLGWDGAANYDYSGAEISAVLRNWEDRFGALLAILNFDELTVVLPEHNFSTGKKHTIALEHYFFCPDNIEQSGADFPAYVAQVDDTVWSFWWD</sequence>
<dbReference type="EMBL" id="JAVDYF010000001">
    <property type="protein sequence ID" value="MDR7356236.1"/>
    <property type="molecule type" value="Genomic_DNA"/>
</dbReference>
<evidence type="ECO:0000313" key="2">
    <source>
        <dbReference type="EMBL" id="MDR7356236.1"/>
    </source>
</evidence>
<dbReference type="Pfam" id="PF14062">
    <property type="entry name" value="DUF4253"/>
    <property type="match status" value="1"/>
</dbReference>
<proteinExistence type="predicted"/>
<protein>
    <recommendedName>
        <fullName evidence="1">DUF4253 domain-containing protein</fullName>
    </recommendedName>
</protein>
<name>A0ABU2BC76_9CORY</name>
<keyword evidence="3" id="KW-1185">Reference proteome</keyword>
<dbReference type="RefSeq" id="WP_277103731.1">
    <property type="nucleotide sequence ID" value="NZ_BAAAJS010000053.1"/>
</dbReference>
<evidence type="ECO:0000313" key="3">
    <source>
        <dbReference type="Proteomes" id="UP001183619"/>
    </source>
</evidence>
<comment type="caution">
    <text evidence="2">The sequence shown here is derived from an EMBL/GenBank/DDBJ whole genome shotgun (WGS) entry which is preliminary data.</text>
</comment>
<dbReference type="InterPro" id="IPR025349">
    <property type="entry name" value="DUF4253"/>
</dbReference>
<feature type="domain" description="DUF4253" evidence="1">
    <location>
        <begin position="163"/>
        <end position="269"/>
    </location>
</feature>